<evidence type="ECO:0000313" key="14">
    <source>
        <dbReference type="EMBL" id="QJD81443.1"/>
    </source>
</evidence>
<keyword evidence="6 13" id="KW-0441">Lipid A biosynthesis</keyword>
<keyword evidence="10 13" id="KW-0067">ATP-binding</keyword>
<keyword evidence="15" id="KW-1185">Reference proteome</keyword>
<sequence length="379" mass="42097">MLSKGNVTKILGRQTVSGNILVPLGYLYGGIMRLRNAFYDNGLFKKQRPALRVISVGNLTVGGTGKTPMVEFLIKRYGSDRASGLPETATLSRGYGRITTGFRIATDADTAATLGDEPLQLYRKFGRFVCVCVGERRADALHQMQQRFPQLRRVLLDDAYQHRAVDPHLNLLLSDYNRPFYADYPFPAGRLREGRAGAARADAVIITKCPGALSADEQQQIRWAVHRYSGAGVPVLFAGLRYGQPVAYATQQPTDKLRAVVLVSGLANADPLDTYVRQTFDLLTHHRFADHYAYKRADLDRLLADQPPGAALLTTEKDWVKLDALLTTDERATLPLYYLPVSVQFLPGYEQEFGRLLDAFDAGDRPPRPLSDGARPLPM</sequence>
<dbReference type="PANTHER" id="PTHR42724">
    <property type="entry name" value="TETRAACYLDISACCHARIDE 4'-KINASE"/>
    <property type="match status" value="1"/>
</dbReference>
<keyword evidence="5 13" id="KW-0444">Lipid biosynthesis</keyword>
<evidence type="ECO:0000256" key="10">
    <source>
        <dbReference type="ARBA" id="ARBA00022840"/>
    </source>
</evidence>
<dbReference type="PANTHER" id="PTHR42724:SF1">
    <property type="entry name" value="TETRAACYLDISACCHARIDE 4'-KINASE, MITOCHONDRIAL-RELATED"/>
    <property type="match status" value="1"/>
</dbReference>
<evidence type="ECO:0000256" key="2">
    <source>
        <dbReference type="ARBA" id="ARBA00004870"/>
    </source>
</evidence>
<dbReference type="Pfam" id="PF02606">
    <property type="entry name" value="LpxK"/>
    <property type="match status" value="1"/>
</dbReference>
<dbReference type="InterPro" id="IPR027417">
    <property type="entry name" value="P-loop_NTPase"/>
</dbReference>
<feature type="binding site" evidence="13">
    <location>
        <begin position="60"/>
        <end position="67"/>
    </location>
    <ligand>
        <name>ATP</name>
        <dbReference type="ChEBI" id="CHEBI:30616"/>
    </ligand>
</feature>
<dbReference type="Proteomes" id="UP000501128">
    <property type="component" value="Chromosome"/>
</dbReference>
<evidence type="ECO:0000256" key="1">
    <source>
        <dbReference type="ARBA" id="ARBA00002274"/>
    </source>
</evidence>
<comment type="similarity">
    <text evidence="13">Belongs to the LpxK family.</text>
</comment>
<evidence type="ECO:0000256" key="3">
    <source>
        <dbReference type="ARBA" id="ARBA00012071"/>
    </source>
</evidence>
<keyword evidence="7 13" id="KW-0808">Transferase</keyword>
<evidence type="ECO:0000313" key="15">
    <source>
        <dbReference type="Proteomes" id="UP000501128"/>
    </source>
</evidence>
<accession>A0A7L5DVQ9</accession>
<dbReference type="KEGG" id="srho:HH216_20445"/>
<dbReference type="GO" id="GO:0009244">
    <property type="term" value="P:lipopolysaccharide core region biosynthetic process"/>
    <property type="evidence" value="ECO:0007669"/>
    <property type="project" value="TreeGrafter"/>
</dbReference>
<evidence type="ECO:0000256" key="9">
    <source>
        <dbReference type="ARBA" id="ARBA00022777"/>
    </source>
</evidence>
<dbReference type="NCBIfam" id="TIGR00682">
    <property type="entry name" value="lpxK"/>
    <property type="match status" value="1"/>
</dbReference>
<keyword evidence="8 13" id="KW-0547">Nucleotide-binding</keyword>
<evidence type="ECO:0000256" key="4">
    <source>
        <dbReference type="ARBA" id="ARBA00016436"/>
    </source>
</evidence>
<dbReference type="GO" id="GO:0005524">
    <property type="term" value="F:ATP binding"/>
    <property type="evidence" value="ECO:0007669"/>
    <property type="project" value="UniProtKB-UniRule"/>
</dbReference>
<evidence type="ECO:0000256" key="6">
    <source>
        <dbReference type="ARBA" id="ARBA00022556"/>
    </source>
</evidence>
<keyword evidence="9 13" id="KW-0418">Kinase</keyword>
<comment type="pathway">
    <text evidence="2 13">Glycolipid biosynthesis; lipid IV(A) biosynthesis; lipid IV(A) from (3R)-3-hydroxytetradecanoyl-[acyl-carrier-protein] and UDP-N-acetyl-alpha-D-glucosamine: step 6/6.</text>
</comment>
<organism evidence="14 15">
    <name type="scientific">Spirosoma rhododendri</name>
    <dbReference type="NCBI Taxonomy" id="2728024"/>
    <lineage>
        <taxon>Bacteria</taxon>
        <taxon>Pseudomonadati</taxon>
        <taxon>Bacteroidota</taxon>
        <taxon>Cytophagia</taxon>
        <taxon>Cytophagales</taxon>
        <taxon>Cytophagaceae</taxon>
        <taxon>Spirosoma</taxon>
    </lineage>
</organism>
<protein>
    <recommendedName>
        <fullName evidence="4 13">Tetraacyldisaccharide 4'-kinase</fullName>
        <ecNumber evidence="3 13">2.7.1.130</ecNumber>
    </recommendedName>
    <alternativeName>
        <fullName evidence="12 13">Lipid A 4'-kinase</fullName>
    </alternativeName>
</protein>
<dbReference type="EC" id="2.7.1.130" evidence="3 13"/>
<proteinExistence type="inferred from homology"/>
<keyword evidence="11 13" id="KW-0443">Lipid metabolism</keyword>
<dbReference type="InterPro" id="IPR003758">
    <property type="entry name" value="LpxK"/>
</dbReference>
<comment type="catalytic activity">
    <reaction evidence="13">
        <text>a lipid A disaccharide + ATP = a lipid IVA + ADP + H(+)</text>
        <dbReference type="Rhea" id="RHEA:67840"/>
        <dbReference type="ChEBI" id="CHEBI:15378"/>
        <dbReference type="ChEBI" id="CHEBI:30616"/>
        <dbReference type="ChEBI" id="CHEBI:176343"/>
        <dbReference type="ChEBI" id="CHEBI:176425"/>
        <dbReference type="ChEBI" id="CHEBI:456216"/>
        <dbReference type="EC" id="2.7.1.130"/>
    </reaction>
</comment>
<dbReference type="SUPFAM" id="SSF52540">
    <property type="entry name" value="P-loop containing nucleoside triphosphate hydrolases"/>
    <property type="match status" value="1"/>
</dbReference>
<dbReference type="GO" id="GO:0009245">
    <property type="term" value="P:lipid A biosynthetic process"/>
    <property type="evidence" value="ECO:0007669"/>
    <property type="project" value="UniProtKB-UniRule"/>
</dbReference>
<evidence type="ECO:0000256" key="11">
    <source>
        <dbReference type="ARBA" id="ARBA00023098"/>
    </source>
</evidence>
<dbReference type="HAMAP" id="MF_00409">
    <property type="entry name" value="LpxK"/>
    <property type="match status" value="1"/>
</dbReference>
<dbReference type="AlphaFoldDB" id="A0A7L5DVQ9"/>
<evidence type="ECO:0000256" key="8">
    <source>
        <dbReference type="ARBA" id="ARBA00022741"/>
    </source>
</evidence>
<evidence type="ECO:0000256" key="7">
    <source>
        <dbReference type="ARBA" id="ARBA00022679"/>
    </source>
</evidence>
<evidence type="ECO:0000256" key="5">
    <source>
        <dbReference type="ARBA" id="ARBA00022516"/>
    </source>
</evidence>
<dbReference type="GO" id="GO:0005886">
    <property type="term" value="C:plasma membrane"/>
    <property type="evidence" value="ECO:0007669"/>
    <property type="project" value="TreeGrafter"/>
</dbReference>
<reference evidence="14 15" key="1">
    <citation type="submission" date="2020-04" db="EMBL/GenBank/DDBJ databases">
        <title>Genome sequencing of novel species.</title>
        <authorList>
            <person name="Heo J."/>
            <person name="Kim S.-J."/>
            <person name="Kim J.-S."/>
            <person name="Hong S.-B."/>
            <person name="Kwon S.-W."/>
        </authorList>
    </citation>
    <scope>NUCLEOTIDE SEQUENCE [LARGE SCALE GENOMIC DNA]</scope>
    <source>
        <strain evidence="14 15">CJU-R4</strain>
    </source>
</reference>
<comment type="function">
    <text evidence="1 13">Transfers the gamma-phosphate of ATP to the 4'-position of a tetraacyldisaccharide 1-phosphate intermediate (termed DS-1-P) to form tetraacyldisaccharide 1,4'-bis-phosphate (lipid IVA).</text>
</comment>
<dbReference type="EMBL" id="CP051677">
    <property type="protein sequence ID" value="QJD81443.1"/>
    <property type="molecule type" value="Genomic_DNA"/>
</dbReference>
<evidence type="ECO:0000256" key="13">
    <source>
        <dbReference type="HAMAP-Rule" id="MF_00409"/>
    </source>
</evidence>
<dbReference type="UniPathway" id="UPA00359">
    <property type="reaction ID" value="UER00482"/>
</dbReference>
<dbReference type="GO" id="GO:0009029">
    <property type="term" value="F:lipid-A 4'-kinase activity"/>
    <property type="evidence" value="ECO:0007669"/>
    <property type="project" value="UniProtKB-UniRule"/>
</dbReference>
<gene>
    <name evidence="13 14" type="primary">lpxK</name>
    <name evidence="14" type="ORF">HH216_20445</name>
</gene>
<evidence type="ECO:0000256" key="12">
    <source>
        <dbReference type="ARBA" id="ARBA00029757"/>
    </source>
</evidence>
<name>A0A7L5DVQ9_9BACT</name>